<dbReference type="Pfam" id="PF10294">
    <property type="entry name" value="Methyltransf_16"/>
    <property type="match status" value="1"/>
</dbReference>
<feature type="coiled-coil region" evidence="8">
    <location>
        <begin position="385"/>
        <end position="412"/>
    </location>
</feature>
<keyword evidence="5 10" id="KW-0472">Membrane</keyword>
<keyword evidence="13" id="KW-1185">Reference proteome</keyword>
<evidence type="ECO:0000313" key="12">
    <source>
        <dbReference type="EMBL" id="CAK0843489.1"/>
    </source>
</evidence>
<keyword evidence="8" id="KW-0175">Coiled coil</keyword>
<keyword evidence="7" id="KW-0066">ATP synthesis</keyword>
<dbReference type="Proteomes" id="UP001189429">
    <property type="component" value="Unassembled WGS sequence"/>
</dbReference>
<evidence type="ECO:0000256" key="6">
    <source>
        <dbReference type="ARBA" id="ARBA00023196"/>
    </source>
</evidence>
<evidence type="ECO:0000256" key="5">
    <source>
        <dbReference type="ARBA" id="ARBA00023136"/>
    </source>
</evidence>
<gene>
    <name evidence="12" type="ORF">PCOR1329_LOCUS37828</name>
</gene>
<protein>
    <recommendedName>
        <fullName evidence="11">ATP synthase F1 complex delta/epsilon subunit N-terminal domain-containing protein</fullName>
    </recommendedName>
</protein>
<dbReference type="InterPro" id="IPR020546">
    <property type="entry name" value="ATP_synth_F1_dsu/esu_N"/>
</dbReference>
<evidence type="ECO:0000256" key="2">
    <source>
        <dbReference type="ARBA" id="ARBA00005712"/>
    </source>
</evidence>
<keyword evidence="3" id="KW-0813">Transport</keyword>
<evidence type="ECO:0000259" key="11">
    <source>
        <dbReference type="Pfam" id="PF02823"/>
    </source>
</evidence>
<dbReference type="SUPFAM" id="SSF53335">
    <property type="entry name" value="S-adenosyl-L-methionine-dependent methyltransferases"/>
    <property type="match status" value="1"/>
</dbReference>
<accession>A0ABN9TCR5</accession>
<organism evidence="12 13">
    <name type="scientific">Prorocentrum cordatum</name>
    <dbReference type="NCBI Taxonomy" id="2364126"/>
    <lineage>
        <taxon>Eukaryota</taxon>
        <taxon>Sar</taxon>
        <taxon>Alveolata</taxon>
        <taxon>Dinophyceae</taxon>
        <taxon>Prorocentrales</taxon>
        <taxon>Prorocentraceae</taxon>
        <taxon>Prorocentrum</taxon>
    </lineage>
</organism>
<evidence type="ECO:0000256" key="10">
    <source>
        <dbReference type="SAM" id="Phobius"/>
    </source>
</evidence>
<keyword evidence="10" id="KW-1133">Transmembrane helix</keyword>
<evidence type="ECO:0000256" key="1">
    <source>
        <dbReference type="ARBA" id="ARBA00004170"/>
    </source>
</evidence>
<dbReference type="NCBIfam" id="TIGR01216">
    <property type="entry name" value="ATP_synt_epsi"/>
    <property type="match status" value="1"/>
</dbReference>
<evidence type="ECO:0000256" key="4">
    <source>
        <dbReference type="ARBA" id="ARBA00023065"/>
    </source>
</evidence>
<feature type="domain" description="ATP synthase F1 complex delta/epsilon subunit N-terminal" evidence="11">
    <location>
        <begin position="300"/>
        <end position="376"/>
    </location>
</feature>
<dbReference type="HAMAP" id="MF_00530">
    <property type="entry name" value="ATP_synth_epsil_bac"/>
    <property type="match status" value="1"/>
</dbReference>
<dbReference type="InterPro" id="IPR001469">
    <property type="entry name" value="ATP_synth_F1_dsu/esu"/>
</dbReference>
<feature type="transmembrane region" description="Helical" evidence="10">
    <location>
        <begin position="444"/>
        <end position="466"/>
    </location>
</feature>
<comment type="similarity">
    <text evidence="2">Belongs to the ATPase epsilon chain family.</text>
</comment>
<comment type="subcellular location">
    <subcellularLocation>
        <location evidence="1">Membrane</location>
        <topology evidence="1">Peripheral membrane protein</topology>
    </subcellularLocation>
</comment>
<feature type="compositionally biased region" description="Gly residues" evidence="9">
    <location>
        <begin position="566"/>
        <end position="575"/>
    </location>
</feature>
<dbReference type="Pfam" id="PF02823">
    <property type="entry name" value="ATP-synt_DE_N"/>
    <property type="match status" value="1"/>
</dbReference>
<comment type="caution">
    <text evidence="12">The sequence shown here is derived from an EMBL/GenBank/DDBJ whole genome shotgun (WGS) entry which is preliminary data.</text>
</comment>
<dbReference type="PANTHER" id="PTHR13822">
    <property type="entry name" value="ATP SYNTHASE DELTA/EPSILON CHAIN"/>
    <property type="match status" value="1"/>
</dbReference>
<evidence type="ECO:0000313" key="13">
    <source>
        <dbReference type="Proteomes" id="UP001189429"/>
    </source>
</evidence>
<reference evidence="12" key="1">
    <citation type="submission" date="2023-10" db="EMBL/GenBank/DDBJ databases">
        <authorList>
            <person name="Chen Y."/>
            <person name="Shah S."/>
            <person name="Dougan E. K."/>
            <person name="Thang M."/>
            <person name="Chan C."/>
        </authorList>
    </citation>
    <scope>NUCLEOTIDE SEQUENCE [LARGE SCALE GENOMIC DNA]</scope>
</reference>
<name>A0ABN9TCR5_9DINO</name>
<dbReference type="Gene3D" id="2.60.15.10">
    <property type="entry name" value="F0F1 ATP synthase delta/epsilon subunit, N-terminal"/>
    <property type="match status" value="1"/>
</dbReference>
<sequence length="897" mass="95545">MATGTLLRSLADNEWSAQPKIFGLSSHVCGDGKEVFEGLERYSTYANSLWEGAIIMSAALDRNPSLVSGRVVLELGAGLGLPGLVSAALGASRVVLTELEESLPLLQRGLALNRRRLGHATVEVRALDWNWPAEELRGAAGGTVDVVLGCDILAGVVAGCAHYGPVLRAAGSLLRPGGFALFTATPRAGVELSRFTGAFQEALGGTRWRLDLLPESLKAPGFDDGETSLLRLWRPPGPLAEDAVAGVRSWAPGLGCWLPVAEPGSYSLAARRDGCGEPAGWALTLGARPGATVDILDRIKMKLQSPEGAGIDLAVSEVVLPSASGQLGVLANHAPMMTALDTGVIRYKQNGKWMPLVVMGGFASVDSNSLSILVNDFETVDTIDAEAAKKEMEEATAKLEKATSKKEKLDATGDVKKAAARLQDVDGEDDALSKSRWRRAAARGLAVLTATLGMLGLLSCFGFMILESARHMRDHWEVYQKGAERLARDLKVLFLKVPDSILKQTQDISTDMVKTAQDVLYGLLGDFVNNVSSLLLGGLLIPGRLAAHSLAAPRFRLPSGAGGGEAAECRAGGGAADEEAGGSPTRNAHGPATSGRPRTLLYTLFWLCSPVPMNSSIDIMFRKSCNCRECDSASCRGQLTKAFLSIDLASVFAATTFALNYVPEVGPFVAMVLPCPVILFDSRIERPFLVLVTAMGGQLALKFAFSNIIEVKLIESDKKMRCRREAGRQLGDPEGRLVKRVGLHSPGAAGLAVLRELGRACPREEAGIRRLVTRLQWNGVLVRPTDVTIALKSLGTAKLWREAQLLLRSVLASGLQLDSFLLTSASACLPPRQWRHGLATLSSARLESMAPDQQLLATAMASCSRGQQWRRCLGLMGGPGRGELGPSEAGYNIVADH</sequence>
<keyword evidence="10" id="KW-0812">Transmembrane</keyword>
<dbReference type="Gene3D" id="3.40.50.150">
    <property type="entry name" value="Vaccinia Virus protein VP39"/>
    <property type="match status" value="1"/>
</dbReference>
<dbReference type="PANTHER" id="PTHR13822:SF10">
    <property type="entry name" value="ATP SYNTHASE EPSILON CHAIN, CHLOROPLASTIC"/>
    <property type="match status" value="1"/>
</dbReference>
<dbReference type="SUPFAM" id="SSF51344">
    <property type="entry name" value="Epsilon subunit of F1F0-ATP synthase N-terminal domain"/>
    <property type="match status" value="1"/>
</dbReference>
<dbReference type="InterPro" id="IPR036771">
    <property type="entry name" value="ATPsynth_dsu/esu_N"/>
</dbReference>
<proteinExistence type="inferred from homology"/>
<evidence type="ECO:0000256" key="9">
    <source>
        <dbReference type="SAM" id="MobiDB-lite"/>
    </source>
</evidence>
<evidence type="ECO:0000256" key="7">
    <source>
        <dbReference type="ARBA" id="ARBA00023310"/>
    </source>
</evidence>
<dbReference type="EMBL" id="CAUYUJ010014582">
    <property type="protein sequence ID" value="CAK0843489.1"/>
    <property type="molecule type" value="Genomic_DNA"/>
</dbReference>
<dbReference type="InterPro" id="IPR029063">
    <property type="entry name" value="SAM-dependent_MTases_sf"/>
</dbReference>
<feature type="region of interest" description="Disordered" evidence="9">
    <location>
        <begin position="566"/>
        <end position="594"/>
    </location>
</feature>
<keyword evidence="4" id="KW-0406">Ion transport</keyword>
<evidence type="ECO:0000256" key="8">
    <source>
        <dbReference type="SAM" id="Coils"/>
    </source>
</evidence>
<dbReference type="CDD" id="cd12152">
    <property type="entry name" value="F1-ATPase_delta"/>
    <property type="match status" value="1"/>
</dbReference>
<dbReference type="InterPro" id="IPR019410">
    <property type="entry name" value="Methyltransf_16"/>
</dbReference>
<evidence type="ECO:0000256" key="3">
    <source>
        <dbReference type="ARBA" id="ARBA00022448"/>
    </source>
</evidence>
<keyword evidence="6" id="KW-0139">CF(1)</keyword>